<dbReference type="GO" id="GO:0051287">
    <property type="term" value="F:NAD binding"/>
    <property type="evidence" value="ECO:0007669"/>
    <property type="project" value="InterPro"/>
</dbReference>
<proteinExistence type="inferred from homology"/>
<dbReference type="Gene3D" id="3.40.50.720">
    <property type="entry name" value="NAD(P)-binding Rossmann-like Domain"/>
    <property type="match status" value="1"/>
</dbReference>
<evidence type="ECO:0000313" key="8">
    <source>
        <dbReference type="Proteomes" id="UP000663801"/>
    </source>
</evidence>
<feature type="domain" description="6-phosphogluconate dehydrogenase NADP-binding" evidence="5">
    <location>
        <begin position="3"/>
        <end position="155"/>
    </location>
</feature>
<dbReference type="SUPFAM" id="SSF51735">
    <property type="entry name" value="NAD(P)-binding Rossmann-fold domains"/>
    <property type="match status" value="1"/>
</dbReference>
<dbReference type="PIRSF" id="PIRSF000103">
    <property type="entry name" value="HIBADH"/>
    <property type="match status" value="1"/>
</dbReference>
<dbReference type="InterPro" id="IPR029154">
    <property type="entry name" value="HIBADH-like_NADP-bd"/>
</dbReference>
<dbReference type="Pfam" id="PF03446">
    <property type="entry name" value="NAD_binding_2"/>
    <property type="match status" value="1"/>
</dbReference>
<dbReference type="InterPro" id="IPR006115">
    <property type="entry name" value="6PGDH_NADP-bd"/>
</dbReference>
<dbReference type="RefSeq" id="WP_205258288.1">
    <property type="nucleotide sequence ID" value="NZ_BAAAPV010000002.1"/>
</dbReference>
<dbReference type="PANTHER" id="PTHR43580:SF2">
    <property type="entry name" value="CYTOKINE-LIKE NUCLEAR FACTOR N-PAC"/>
    <property type="match status" value="1"/>
</dbReference>
<dbReference type="GO" id="GO:0016491">
    <property type="term" value="F:oxidoreductase activity"/>
    <property type="evidence" value="ECO:0007669"/>
    <property type="project" value="UniProtKB-KW"/>
</dbReference>
<evidence type="ECO:0000313" key="7">
    <source>
        <dbReference type="EMBL" id="MBM9478166.1"/>
    </source>
</evidence>
<feature type="domain" description="3-hydroxyisobutyrate dehydrogenase-like NAD-binding" evidence="6">
    <location>
        <begin position="162"/>
        <end position="280"/>
    </location>
</feature>
<evidence type="ECO:0000256" key="2">
    <source>
        <dbReference type="ARBA" id="ARBA00023002"/>
    </source>
</evidence>
<dbReference type="InterPro" id="IPR036291">
    <property type="entry name" value="NAD(P)-bd_dom_sf"/>
</dbReference>
<dbReference type="AlphaFoldDB" id="A0A938YP72"/>
<keyword evidence="2" id="KW-0560">Oxidoreductase</keyword>
<evidence type="ECO:0000256" key="4">
    <source>
        <dbReference type="PIRSR" id="PIRSR000103-1"/>
    </source>
</evidence>
<feature type="active site" evidence="4">
    <location>
        <position position="168"/>
    </location>
</feature>
<dbReference type="SUPFAM" id="SSF48179">
    <property type="entry name" value="6-phosphogluconate dehydrogenase C-terminal domain-like"/>
    <property type="match status" value="1"/>
</dbReference>
<accession>A0A938YP72</accession>
<dbReference type="InterPro" id="IPR008927">
    <property type="entry name" value="6-PGluconate_DH-like_C_sf"/>
</dbReference>
<dbReference type="GO" id="GO:0050661">
    <property type="term" value="F:NADP binding"/>
    <property type="evidence" value="ECO:0007669"/>
    <property type="project" value="InterPro"/>
</dbReference>
<dbReference type="Gene3D" id="1.10.1040.10">
    <property type="entry name" value="N-(1-d-carboxylethyl)-l-norvaline Dehydrogenase, domain 2"/>
    <property type="match status" value="1"/>
</dbReference>
<comment type="caution">
    <text evidence="7">The sequence shown here is derived from an EMBL/GenBank/DDBJ whole genome shotgun (WGS) entry which is preliminary data.</text>
</comment>
<dbReference type="InterPro" id="IPR015815">
    <property type="entry name" value="HIBADH-related"/>
</dbReference>
<organism evidence="7 8">
    <name type="scientific">Nakamurella flavida</name>
    <dbReference type="NCBI Taxonomy" id="363630"/>
    <lineage>
        <taxon>Bacteria</taxon>
        <taxon>Bacillati</taxon>
        <taxon>Actinomycetota</taxon>
        <taxon>Actinomycetes</taxon>
        <taxon>Nakamurellales</taxon>
        <taxon>Nakamurellaceae</taxon>
        <taxon>Nakamurella</taxon>
    </lineage>
</organism>
<reference evidence="7" key="1">
    <citation type="submission" date="2021-01" db="EMBL/GenBank/DDBJ databases">
        <title>KCTC 19127 draft genome.</title>
        <authorList>
            <person name="An D."/>
        </authorList>
    </citation>
    <scope>NUCLEOTIDE SEQUENCE</scope>
    <source>
        <strain evidence="7">KCTC 19127</strain>
    </source>
</reference>
<evidence type="ECO:0000256" key="3">
    <source>
        <dbReference type="ARBA" id="ARBA00023027"/>
    </source>
</evidence>
<keyword evidence="3" id="KW-0520">NAD</keyword>
<dbReference type="InterPro" id="IPR013328">
    <property type="entry name" value="6PGD_dom2"/>
</dbReference>
<keyword evidence="8" id="KW-1185">Reference proteome</keyword>
<dbReference type="Proteomes" id="UP000663801">
    <property type="component" value="Unassembled WGS sequence"/>
</dbReference>
<protein>
    <submittedName>
        <fullName evidence="7">NAD(P)-dependent oxidoreductase</fullName>
    </submittedName>
</protein>
<evidence type="ECO:0000256" key="1">
    <source>
        <dbReference type="ARBA" id="ARBA00009080"/>
    </source>
</evidence>
<gene>
    <name evidence="7" type="ORF">JL107_17090</name>
</gene>
<dbReference type="PANTHER" id="PTHR43580">
    <property type="entry name" value="OXIDOREDUCTASE GLYR1-RELATED"/>
    <property type="match status" value="1"/>
</dbReference>
<sequence>MRVAVLGTGIMGAGVTRSLLRAGHQVVVWNRNRARAEPLTSDGATVADTPTEAVADAEVVLAVLYDTASVLDVLGEAAGSAAARTIWVQMSTIGLDGTQAVAALAAERGLTLVEAMMLGTRAPAEQGKLVLLTAGDPATLDRLTPVFDAVSVRTVAAGPDLGAATALKLAANAWVASLTALVGQSLSLADGLGVDPDLFLQAIAGGATDTPYAHVKGRAMLSGDFDPSFALDGARKDLGLIRAAADRAGVSGEILGAVSTLYDRASEAGHGEQDMAAVVTAFRD</sequence>
<comment type="similarity">
    <text evidence="1">Belongs to the HIBADH-related family.</text>
</comment>
<name>A0A938YP72_9ACTN</name>
<dbReference type="EMBL" id="JAERWL010000015">
    <property type="protein sequence ID" value="MBM9478166.1"/>
    <property type="molecule type" value="Genomic_DNA"/>
</dbReference>
<dbReference type="Pfam" id="PF14833">
    <property type="entry name" value="NAD_binding_11"/>
    <property type="match status" value="1"/>
</dbReference>
<dbReference type="InterPro" id="IPR051265">
    <property type="entry name" value="HIBADH-related_NP60_sf"/>
</dbReference>
<evidence type="ECO:0000259" key="5">
    <source>
        <dbReference type="Pfam" id="PF03446"/>
    </source>
</evidence>
<evidence type="ECO:0000259" key="6">
    <source>
        <dbReference type="Pfam" id="PF14833"/>
    </source>
</evidence>